<name>A0A3N0XY10_ANAGA</name>
<proteinExistence type="predicted"/>
<evidence type="ECO:0000313" key="3">
    <source>
        <dbReference type="Proteomes" id="UP000281406"/>
    </source>
</evidence>
<dbReference type="Proteomes" id="UP000281406">
    <property type="component" value="Unassembled WGS sequence"/>
</dbReference>
<dbReference type="EMBL" id="RJVU01057542">
    <property type="protein sequence ID" value="ROK23389.1"/>
    <property type="molecule type" value="Genomic_DNA"/>
</dbReference>
<accession>A0A3N0XY10</accession>
<evidence type="ECO:0000313" key="2">
    <source>
        <dbReference type="EMBL" id="ROK23389.1"/>
    </source>
</evidence>
<dbReference type="AlphaFoldDB" id="A0A3N0XY10"/>
<evidence type="ECO:0000256" key="1">
    <source>
        <dbReference type="SAM" id="MobiDB-lite"/>
    </source>
</evidence>
<feature type="compositionally biased region" description="Basic and acidic residues" evidence="1">
    <location>
        <begin position="70"/>
        <end position="83"/>
    </location>
</feature>
<organism evidence="2 3">
    <name type="scientific">Anabarilius grahami</name>
    <name type="common">Kanglang fish</name>
    <name type="synonym">Barilius grahami</name>
    <dbReference type="NCBI Taxonomy" id="495550"/>
    <lineage>
        <taxon>Eukaryota</taxon>
        <taxon>Metazoa</taxon>
        <taxon>Chordata</taxon>
        <taxon>Craniata</taxon>
        <taxon>Vertebrata</taxon>
        <taxon>Euteleostomi</taxon>
        <taxon>Actinopterygii</taxon>
        <taxon>Neopterygii</taxon>
        <taxon>Teleostei</taxon>
        <taxon>Ostariophysi</taxon>
        <taxon>Cypriniformes</taxon>
        <taxon>Xenocyprididae</taxon>
        <taxon>Xenocypridinae</taxon>
        <taxon>Xenocypridinae incertae sedis</taxon>
        <taxon>Anabarilius</taxon>
    </lineage>
</organism>
<sequence>MFCTQPLPGNTGSHRVSSGKGPVRVPSNEKDATCSQMTKGELFEAWSSVAIPDGLIFVSAPPRRWRKAQGKREPHLAQEDETRQPVGTPALEPAPLTEFLINNEARYK</sequence>
<feature type="compositionally biased region" description="Polar residues" evidence="1">
    <location>
        <begin position="7"/>
        <end position="16"/>
    </location>
</feature>
<keyword evidence="3" id="KW-1185">Reference proteome</keyword>
<gene>
    <name evidence="2" type="ORF">DPX16_16433</name>
</gene>
<protein>
    <submittedName>
        <fullName evidence="2">Uncharacterized protein</fullName>
    </submittedName>
</protein>
<comment type="caution">
    <text evidence="2">The sequence shown here is derived from an EMBL/GenBank/DDBJ whole genome shotgun (WGS) entry which is preliminary data.</text>
</comment>
<reference evidence="2 3" key="1">
    <citation type="submission" date="2018-10" db="EMBL/GenBank/DDBJ databases">
        <title>Genome assembly for a Yunnan-Guizhou Plateau 3E fish, Anabarilius grahami (Regan), and its evolutionary and genetic applications.</title>
        <authorList>
            <person name="Jiang W."/>
        </authorList>
    </citation>
    <scope>NUCLEOTIDE SEQUENCE [LARGE SCALE GENOMIC DNA]</scope>
    <source>
        <strain evidence="2">AG-KIZ</strain>
        <tissue evidence="2">Muscle</tissue>
    </source>
</reference>
<feature type="region of interest" description="Disordered" evidence="1">
    <location>
        <begin position="66"/>
        <end position="97"/>
    </location>
</feature>
<feature type="region of interest" description="Disordered" evidence="1">
    <location>
        <begin position="1"/>
        <end position="31"/>
    </location>
</feature>